<feature type="repeat" description="PPR" evidence="2">
    <location>
        <begin position="129"/>
        <end position="163"/>
    </location>
</feature>
<sequence>MAWAFASNGRVDDSRRLLVVDCSNRDLSSYNCLISGFSLNDRPQEAVEVFAMLLLEGEFHPNDVSFLAVLSCSYFKRIRDLRTIYNVASEAGYLANTRVANSLVNCFGRSGALDDATCLFRQITKTANAASCWNVLLGVYVESNLPREAILLFREMDVEGVKLDSITMILAVDACRIGGPGATLFRRSIHDRAIRTGFLQHVKVATGLVTMYGQYGMLATNGSDNQERFRGNVRVDMYKSRGMLEDLGNAHRRVPEEESSAPPPASSSIAASGSAATRPALGFPLGTALILFLVFGVSTLFSCCYHWEKIRSHTGRLTANRSSAMDSSATSSSAGAADGAAGDRCCEIDPPKCTKQSLILPVLMPGDQIPRYVAWPSPHGIPDEAIN</sequence>
<accession>D8S6D0</accession>
<evidence type="ECO:0008006" key="7">
    <source>
        <dbReference type="Google" id="ProtNLM"/>
    </source>
</evidence>
<protein>
    <recommendedName>
        <fullName evidence="7">Pentatricopeptide repeat-containing protein</fullName>
    </recommendedName>
</protein>
<keyword evidence="6" id="KW-1185">Reference proteome</keyword>
<reference evidence="5 6" key="1">
    <citation type="journal article" date="2011" name="Science">
        <title>The Selaginella genome identifies genetic changes associated with the evolution of vascular plants.</title>
        <authorList>
            <person name="Banks J.A."/>
            <person name="Nishiyama T."/>
            <person name="Hasebe M."/>
            <person name="Bowman J.L."/>
            <person name="Gribskov M."/>
            <person name="dePamphilis C."/>
            <person name="Albert V.A."/>
            <person name="Aono N."/>
            <person name="Aoyama T."/>
            <person name="Ambrose B.A."/>
            <person name="Ashton N.W."/>
            <person name="Axtell M.J."/>
            <person name="Barker E."/>
            <person name="Barker M.S."/>
            <person name="Bennetzen J.L."/>
            <person name="Bonawitz N.D."/>
            <person name="Chapple C."/>
            <person name="Cheng C."/>
            <person name="Correa L.G."/>
            <person name="Dacre M."/>
            <person name="DeBarry J."/>
            <person name="Dreyer I."/>
            <person name="Elias M."/>
            <person name="Engstrom E.M."/>
            <person name="Estelle M."/>
            <person name="Feng L."/>
            <person name="Finet C."/>
            <person name="Floyd S.K."/>
            <person name="Frommer W.B."/>
            <person name="Fujita T."/>
            <person name="Gramzow L."/>
            <person name="Gutensohn M."/>
            <person name="Harholt J."/>
            <person name="Hattori M."/>
            <person name="Heyl A."/>
            <person name="Hirai T."/>
            <person name="Hiwatashi Y."/>
            <person name="Ishikawa M."/>
            <person name="Iwata M."/>
            <person name="Karol K.G."/>
            <person name="Koehler B."/>
            <person name="Kolukisaoglu U."/>
            <person name="Kubo M."/>
            <person name="Kurata T."/>
            <person name="Lalonde S."/>
            <person name="Li K."/>
            <person name="Li Y."/>
            <person name="Litt A."/>
            <person name="Lyons E."/>
            <person name="Manning G."/>
            <person name="Maruyama T."/>
            <person name="Michael T.P."/>
            <person name="Mikami K."/>
            <person name="Miyazaki S."/>
            <person name="Morinaga S."/>
            <person name="Murata T."/>
            <person name="Mueller-Roeber B."/>
            <person name="Nelson D.R."/>
            <person name="Obara M."/>
            <person name="Oguri Y."/>
            <person name="Olmstead R.G."/>
            <person name="Onodera N."/>
            <person name="Petersen B.L."/>
            <person name="Pils B."/>
            <person name="Prigge M."/>
            <person name="Rensing S.A."/>
            <person name="Riano-Pachon D.M."/>
            <person name="Roberts A.W."/>
            <person name="Sato Y."/>
            <person name="Scheller H.V."/>
            <person name="Schulz B."/>
            <person name="Schulz C."/>
            <person name="Shakirov E.V."/>
            <person name="Shibagaki N."/>
            <person name="Shinohara N."/>
            <person name="Shippen D.E."/>
            <person name="Soerensen I."/>
            <person name="Sotooka R."/>
            <person name="Sugimoto N."/>
            <person name="Sugita M."/>
            <person name="Sumikawa N."/>
            <person name="Tanurdzic M."/>
            <person name="Theissen G."/>
            <person name="Ulvskov P."/>
            <person name="Wakazuki S."/>
            <person name="Weng J.K."/>
            <person name="Willats W.W."/>
            <person name="Wipf D."/>
            <person name="Wolf P.G."/>
            <person name="Yang L."/>
            <person name="Zimmer A.D."/>
            <person name="Zhu Q."/>
            <person name="Mitros T."/>
            <person name="Hellsten U."/>
            <person name="Loque D."/>
            <person name="Otillar R."/>
            <person name="Salamov A."/>
            <person name="Schmutz J."/>
            <person name="Shapiro H."/>
            <person name="Lindquist E."/>
            <person name="Lucas S."/>
            <person name="Rokhsar D."/>
            <person name="Grigoriev I.V."/>
        </authorList>
    </citation>
    <scope>NUCLEOTIDE SEQUENCE [LARGE SCALE GENOMIC DNA]</scope>
</reference>
<feature type="compositionally biased region" description="Low complexity" evidence="3">
    <location>
        <begin position="322"/>
        <end position="341"/>
    </location>
</feature>
<dbReference type="STRING" id="88036.D8S6D0"/>
<proteinExistence type="predicted"/>
<evidence type="ECO:0000256" key="3">
    <source>
        <dbReference type="SAM" id="MobiDB-lite"/>
    </source>
</evidence>
<dbReference type="KEGG" id="smo:SELMODRAFT_418780"/>
<evidence type="ECO:0000256" key="1">
    <source>
        <dbReference type="ARBA" id="ARBA00022737"/>
    </source>
</evidence>
<feature type="repeat" description="PPR" evidence="2">
    <location>
        <begin position="26"/>
        <end position="61"/>
    </location>
</feature>
<dbReference type="eggNOG" id="KOG4197">
    <property type="taxonomic scope" value="Eukaryota"/>
</dbReference>
<dbReference type="InterPro" id="IPR002885">
    <property type="entry name" value="PPR_rpt"/>
</dbReference>
<dbReference type="Pfam" id="PF01535">
    <property type="entry name" value="PPR"/>
    <property type="match status" value="3"/>
</dbReference>
<keyword evidence="4" id="KW-0812">Transmembrane</keyword>
<feature type="region of interest" description="Disordered" evidence="3">
    <location>
        <begin position="251"/>
        <end position="271"/>
    </location>
</feature>
<dbReference type="PANTHER" id="PTHR34291:SF1">
    <property type="entry name" value="HYDROXYPROLINE-RICH GLYCOPROTEIN FAMILY PROTEIN"/>
    <property type="match status" value="1"/>
</dbReference>
<evidence type="ECO:0000256" key="2">
    <source>
        <dbReference type="PROSITE-ProRule" id="PRU00708"/>
    </source>
</evidence>
<keyword evidence="4" id="KW-0472">Membrane</keyword>
<dbReference type="Proteomes" id="UP000001514">
    <property type="component" value="Unassembled WGS sequence"/>
</dbReference>
<dbReference type="NCBIfam" id="TIGR00756">
    <property type="entry name" value="PPR"/>
    <property type="match status" value="2"/>
</dbReference>
<dbReference type="Gramene" id="EFJ20043">
    <property type="protein sequence ID" value="EFJ20043"/>
    <property type="gene ID" value="SELMODRAFT_418780"/>
</dbReference>
<dbReference type="InterPro" id="IPR037699">
    <property type="entry name" value="At5g65660-like"/>
</dbReference>
<dbReference type="HOGENOM" id="CLU_714557_0_0_1"/>
<evidence type="ECO:0000313" key="6">
    <source>
        <dbReference type="Proteomes" id="UP000001514"/>
    </source>
</evidence>
<dbReference type="Gene3D" id="1.25.40.10">
    <property type="entry name" value="Tetratricopeptide repeat domain"/>
    <property type="match status" value="2"/>
</dbReference>
<feature type="transmembrane region" description="Helical" evidence="4">
    <location>
        <begin position="281"/>
        <end position="307"/>
    </location>
</feature>
<dbReference type="PANTHER" id="PTHR34291">
    <property type="entry name" value="HYDROXYPROLINE-RICH GLYCOPROTEIN FAMILY PROTEIN"/>
    <property type="match status" value="1"/>
</dbReference>
<name>D8S6D0_SELML</name>
<dbReference type="InParanoid" id="D8S6D0"/>
<organism evidence="6">
    <name type="scientific">Selaginella moellendorffii</name>
    <name type="common">Spikemoss</name>
    <dbReference type="NCBI Taxonomy" id="88036"/>
    <lineage>
        <taxon>Eukaryota</taxon>
        <taxon>Viridiplantae</taxon>
        <taxon>Streptophyta</taxon>
        <taxon>Embryophyta</taxon>
        <taxon>Tracheophyta</taxon>
        <taxon>Lycopodiopsida</taxon>
        <taxon>Selaginellales</taxon>
        <taxon>Selaginellaceae</taxon>
        <taxon>Selaginella</taxon>
    </lineage>
</organism>
<dbReference type="EMBL" id="GL377604">
    <property type="protein sequence ID" value="EFJ20043.1"/>
    <property type="molecule type" value="Genomic_DNA"/>
</dbReference>
<keyword evidence="4" id="KW-1133">Transmembrane helix</keyword>
<evidence type="ECO:0000313" key="5">
    <source>
        <dbReference type="EMBL" id="EFJ20043.1"/>
    </source>
</evidence>
<keyword evidence="1" id="KW-0677">Repeat</keyword>
<gene>
    <name evidence="5" type="ORF">SELMODRAFT_418780</name>
</gene>
<evidence type="ECO:0000256" key="4">
    <source>
        <dbReference type="SAM" id="Phobius"/>
    </source>
</evidence>
<dbReference type="InterPro" id="IPR011990">
    <property type="entry name" value="TPR-like_helical_dom_sf"/>
</dbReference>
<feature type="region of interest" description="Disordered" evidence="3">
    <location>
        <begin position="321"/>
        <end position="341"/>
    </location>
</feature>
<dbReference type="AlphaFoldDB" id="D8S6D0"/>
<dbReference type="PROSITE" id="PS51375">
    <property type="entry name" value="PPR"/>
    <property type="match status" value="2"/>
</dbReference>